<protein>
    <recommendedName>
        <fullName evidence="3">DUF1778 domain-containing protein</fullName>
    </recommendedName>
</protein>
<organism evidence="1 2">
    <name type="scientific">Gimesia chilikensis</name>
    <dbReference type="NCBI Taxonomy" id="2605989"/>
    <lineage>
        <taxon>Bacteria</taxon>
        <taxon>Pseudomonadati</taxon>
        <taxon>Planctomycetota</taxon>
        <taxon>Planctomycetia</taxon>
        <taxon>Planctomycetales</taxon>
        <taxon>Planctomycetaceae</taxon>
        <taxon>Gimesia</taxon>
    </lineage>
</organism>
<name>A0A517W9N4_9PLAN</name>
<evidence type="ECO:0000313" key="1">
    <source>
        <dbReference type="EMBL" id="QDU01962.1"/>
    </source>
</evidence>
<dbReference type="RefSeq" id="WP_145038371.1">
    <property type="nucleotide sequence ID" value="NZ_CP036347.1"/>
</dbReference>
<accession>A0A517W9N4</accession>
<dbReference type="EMBL" id="CP036347">
    <property type="protein sequence ID" value="QDU01962.1"/>
    <property type="molecule type" value="Genomic_DNA"/>
</dbReference>
<dbReference type="Proteomes" id="UP000320722">
    <property type="component" value="Chromosome"/>
</dbReference>
<gene>
    <name evidence="1" type="ORF">V6x_16450</name>
</gene>
<sequence>MAKKATDTQKQIKFLIKPKDQHILRMAAAMKNQSMAEFCTATSSQRCQILQAPKRFLKNRGDLKASALPTECPGKVFQISAST</sequence>
<evidence type="ECO:0000313" key="2">
    <source>
        <dbReference type="Proteomes" id="UP000320722"/>
    </source>
</evidence>
<dbReference type="AlphaFoldDB" id="A0A517W9N4"/>
<reference evidence="1 2" key="1">
    <citation type="submission" date="2019-02" db="EMBL/GenBank/DDBJ databases">
        <title>Deep-cultivation of Planctomycetes and their phenomic and genomic characterization uncovers novel biology.</title>
        <authorList>
            <person name="Wiegand S."/>
            <person name="Jogler M."/>
            <person name="Boedeker C."/>
            <person name="Pinto D."/>
            <person name="Vollmers J."/>
            <person name="Rivas-Marin E."/>
            <person name="Kohn T."/>
            <person name="Peeters S.H."/>
            <person name="Heuer A."/>
            <person name="Rast P."/>
            <person name="Oberbeckmann S."/>
            <person name="Bunk B."/>
            <person name="Jeske O."/>
            <person name="Meyerdierks A."/>
            <person name="Storesund J.E."/>
            <person name="Kallscheuer N."/>
            <person name="Luecker S."/>
            <person name="Lage O.M."/>
            <person name="Pohl T."/>
            <person name="Merkel B.J."/>
            <person name="Hornburger P."/>
            <person name="Mueller R.-W."/>
            <person name="Bruemmer F."/>
            <person name="Labrenz M."/>
            <person name="Spormann A.M."/>
            <person name="Op den Camp H."/>
            <person name="Overmann J."/>
            <person name="Amann R."/>
            <person name="Jetten M.S.M."/>
            <person name="Mascher T."/>
            <person name="Medema M.H."/>
            <person name="Devos D.P."/>
            <person name="Kaster A.-K."/>
            <person name="Ovreas L."/>
            <person name="Rohde M."/>
            <person name="Galperin M.Y."/>
            <person name="Jogler C."/>
        </authorList>
    </citation>
    <scope>NUCLEOTIDE SEQUENCE [LARGE SCALE GENOMIC DNA]</scope>
    <source>
        <strain evidence="1 2">V6</strain>
    </source>
</reference>
<proteinExistence type="predicted"/>
<evidence type="ECO:0008006" key="3">
    <source>
        <dbReference type="Google" id="ProtNLM"/>
    </source>
</evidence>